<reference evidence="3 4" key="2">
    <citation type="journal article" date="2016" name="PLoS ONE">
        <title>Sequence Assembly of Yarrowia lipolytica Strain W29/CLIB89 Shows Transposable Element Diversity.</title>
        <authorList>
            <person name="Magnan C."/>
            <person name="Yu J."/>
            <person name="Chang I."/>
            <person name="Jahn E."/>
            <person name="Kanomata Y."/>
            <person name="Wu J."/>
            <person name="Zeller M."/>
            <person name="Oakes M."/>
            <person name="Baldi P."/>
            <person name="Sandmeyer S."/>
        </authorList>
    </citation>
    <scope>NUCLEOTIDE SEQUENCE [LARGE SCALE GENOMIC DNA]</scope>
    <source>
        <strain evidence="3">CLIB89</strain>
        <strain evidence="4">CLIB89(W29)</strain>
    </source>
</reference>
<feature type="domain" description="Homing endonuclease LAGLIDADG" evidence="1">
    <location>
        <begin position="200"/>
        <end position="296"/>
    </location>
</feature>
<proteinExistence type="predicted"/>
<dbReference type="PANTHER" id="PTHR36181">
    <property type="entry name" value="INTRON-ENCODED ENDONUCLEASE AI3-RELATED"/>
    <property type="match status" value="1"/>
</dbReference>
<dbReference type="InterPro" id="IPR051289">
    <property type="entry name" value="LAGLIDADG_Endonuclease"/>
</dbReference>
<name>S5TDZ6_YARLL</name>
<evidence type="ECO:0000313" key="4">
    <source>
        <dbReference type="Proteomes" id="UP000182444"/>
    </source>
</evidence>
<evidence type="ECO:0000313" key="2">
    <source>
        <dbReference type="EMBL" id="AGS44109.1"/>
    </source>
</evidence>
<dbReference type="VEuPathDB" id="FungiDB:YALI1_M00131g4"/>
<dbReference type="GO" id="GO:0004519">
    <property type="term" value="F:endonuclease activity"/>
    <property type="evidence" value="ECO:0007669"/>
    <property type="project" value="InterPro"/>
</dbReference>
<dbReference type="Pfam" id="PF00961">
    <property type="entry name" value="LAGLIDADG_1"/>
    <property type="match status" value="2"/>
</dbReference>
<sequence length="331" mass="39176">WWNKIILISLVFYIKNNKDNIDELELNDKDIIDIPDEIINNENNKNNIKNFNYKDFYKAFEKIYPNKEKPSKDFLNWFIGFFEGDGSIINFSRANSFGLVITQHRDNVDVLHYIKDNLGYGIITKQGKYIDRYIVQGIDDYYLMLLILNGNLILPYRKKVFKTSLDKFNKWLSTGNSTIRVSYIEYKDYNLLPKLNNHWISGFTDAEGCFTISMLLSKTGTYRHRIKFILSQKHAINLPILSHFLLLFKVGYIEPHSNKDNYSYIISGLKNNKLIYDYFDNYKLITKKDSYNKWKALIKKLEDKEHLLNHEKALELKFETKLINPKKGNGK</sequence>
<dbReference type="EMBL" id="CP017559">
    <property type="protein sequence ID" value="AOW07998.1"/>
    <property type="molecule type" value="Genomic_DNA"/>
</dbReference>
<dbReference type="EMBL" id="KC993177">
    <property type="protein sequence ID" value="AGS44109.1"/>
    <property type="molecule type" value="Genomic_DNA"/>
</dbReference>
<accession>S5TDZ6</accession>
<dbReference type="Proteomes" id="UP000182444">
    <property type="component" value="Mitochondrion MT"/>
</dbReference>
<dbReference type="Gene3D" id="3.10.28.10">
    <property type="entry name" value="Homing endonucleases"/>
    <property type="match status" value="2"/>
</dbReference>
<organism evidence="2">
    <name type="scientific">Yarrowia lipolytica</name>
    <name type="common">Candida lipolytica</name>
    <dbReference type="NCBI Taxonomy" id="4952"/>
    <lineage>
        <taxon>Eukaryota</taxon>
        <taxon>Fungi</taxon>
        <taxon>Dikarya</taxon>
        <taxon>Ascomycota</taxon>
        <taxon>Saccharomycotina</taxon>
        <taxon>Dipodascomycetes</taxon>
        <taxon>Dipodascales</taxon>
        <taxon>Dipodascales incertae sedis</taxon>
        <taxon>Yarrowia</taxon>
    </lineage>
</organism>
<feature type="domain" description="Homing endonuclease LAGLIDADG" evidence="1">
    <location>
        <begin position="79"/>
        <end position="152"/>
    </location>
</feature>
<dbReference type="PANTHER" id="PTHR36181:SF4">
    <property type="entry name" value="LAGLIDADG ENDONUCLEASE"/>
    <property type="match status" value="1"/>
</dbReference>
<protein>
    <recommendedName>
        <fullName evidence="1">Homing endonuclease LAGLIDADG domain-containing protein</fullName>
    </recommendedName>
</protein>
<dbReference type="SUPFAM" id="SSF55608">
    <property type="entry name" value="Homing endonucleases"/>
    <property type="match status" value="2"/>
</dbReference>
<gene>
    <name evidence="2" type="primary">cox1-I4</name>
    <name evidence="3" type="ORF">YALI1_M00131g4</name>
</gene>
<geneLocation type="mitochondrion" evidence="2"/>
<dbReference type="InterPro" id="IPR027434">
    <property type="entry name" value="Homing_endonucl"/>
</dbReference>
<dbReference type="GO" id="GO:0005739">
    <property type="term" value="C:mitochondrion"/>
    <property type="evidence" value="ECO:0007669"/>
    <property type="project" value="UniProtKB-ARBA"/>
</dbReference>
<evidence type="ECO:0000259" key="1">
    <source>
        <dbReference type="Pfam" id="PF00961"/>
    </source>
</evidence>
<dbReference type="AlphaFoldDB" id="S5TDZ6"/>
<keyword evidence="2" id="KW-0496">Mitochondrion</keyword>
<dbReference type="InterPro" id="IPR004860">
    <property type="entry name" value="LAGLIDADG_dom"/>
</dbReference>
<reference evidence="2" key="1">
    <citation type="submission" date="2013-04" db="EMBL/GenBank/DDBJ databases">
        <authorList>
            <person name="Zemanova J."/>
            <person name="Brejova B."/>
            <person name="Nosek J."/>
        </authorList>
    </citation>
    <scope>NUCLEOTIDE SEQUENCE</scope>
    <source>
        <strain evidence="2">CBS 599</strain>
    </source>
</reference>
<evidence type="ECO:0000313" key="3">
    <source>
        <dbReference type="EMBL" id="AOW07998.1"/>
    </source>
</evidence>
<feature type="non-terminal residue" evidence="2">
    <location>
        <position position="1"/>
    </location>
</feature>